<keyword evidence="4" id="KW-1185">Reference proteome</keyword>
<comment type="caution">
    <text evidence="3">The sequence shown here is derived from an EMBL/GenBank/DDBJ whole genome shotgun (WGS) entry which is preliminary data.</text>
</comment>
<feature type="region of interest" description="Disordered" evidence="1">
    <location>
        <begin position="241"/>
        <end position="284"/>
    </location>
</feature>
<accession>A0A8J4ENB5</accession>
<keyword evidence="2" id="KW-0812">Transmembrane</keyword>
<keyword evidence="2" id="KW-1133">Transmembrane helix</keyword>
<evidence type="ECO:0000313" key="3">
    <source>
        <dbReference type="EMBL" id="GIL31282.1"/>
    </source>
</evidence>
<organism evidence="3 4">
    <name type="scientific">Actinocatenispora comari</name>
    <dbReference type="NCBI Taxonomy" id="2807577"/>
    <lineage>
        <taxon>Bacteria</taxon>
        <taxon>Bacillati</taxon>
        <taxon>Actinomycetota</taxon>
        <taxon>Actinomycetes</taxon>
        <taxon>Micromonosporales</taxon>
        <taxon>Micromonosporaceae</taxon>
        <taxon>Actinocatenispora</taxon>
    </lineage>
</organism>
<evidence type="ECO:0000313" key="4">
    <source>
        <dbReference type="Proteomes" id="UP000614996"/>
    </source>
</evidence>
<name>A0A8J4ENB5_9ACTN</name>
<proteinExistence type="predicted"/>
<feature type="region of interest" description="Disordered" evidence="1">
    <location>
        <begin position="1"/>
        <end position="191"/>
    </location>
</feature>
<dbReference type="EMBL" id="BOPO01000132">
    <property type="protein sequence ID" value="GIL31282.1"/>
    <property type="molecule type" value="Genomic_DNA"/>
</dbReference>
<keyword evidence="2" id="KW-0472">Membrane</keyword>
<dbReference type="AlphaFoldDB" id="A0A8J4ENB5"/>
<protein>
    <submittedName>
        <fullName evidence="3">Uncharacterized protein</fullName>
    </submittedName>
</protein>
<evidence type="ECO:0000256" key="2">
    <source>
        <dbReference type="SAM" id="Phobius"/>
    </source>
</evidence>
<feature type="compositionally biased region" description="Low complexity" evidence="1">
    <location>
        <begin position="241"/>
        <end position="264"/>
    </location>
</feature>
<feature type="compositionally biased region" description="Low complexity" evidence="1">
    <location>
        <begin position="154"/>
        <end position="164"/>
    </location>
</feature>
<sequence length="441" mass="44758">MSDNQRPGSEPEPPGGNPPGGYRPGGDPYLTNGMHPEGAPGQPAPGQPGPPPPPGGFGMPPQPPYGPGGPGMPPPQSGPPYPGAPGPGLPPYGSEPPLGGPGLPPPYTPGAPDAGMPPYSPGMPEPGYGPGAAEPGTYYEQPGGPASGVPYDQPGMPASGMPYGPGMPPPDPNSPYGPPTSAWGQPTPIPTTSGKLSGGAIAGIVGGGCALLLVVVLGLVFLIHSNNEASRKAAQARASASAAAQESASPSYSDSPSPSESVSPTDEYRDPSDLDDEDTDPVPFELDSIFPETAAGLTLDSEGFFSACSDAGDSNTESLLRKHDCGNMATADYPDPDKELLASVMVIPLPTDDDADAVEKGLDGGSAAFNGLHYFCPKSGTSSHLCDDGATPRWRAYYGAYHRYMIVVTVLRYDGALPSNKKADSTGNGVFNAIEDTLLGE</sequence>
<feature type="compositionally biased region" description="Pro residues" evidence="1">
    <location>
        <begin position="165"/>
        <end position="178"/>
    </location>
</feature>
<gene>
    <name evidence="3" type="ORF">NUM_65360</name>
</gene>
<reference evidence="4" key="1">
    <citation type="journal article" date="2021" name="Int. J. Syst. Evol. Microbiol.">
        <title>Actinocatenispora comari sp. nov., an endophytic actinomycete isolated from aerial parts of Comarum salesowianum.</title>
        <authorList>
            <person name="Oyunbileg N."/>
            <person name="Iizaka Y."/>
            <person name="Hamada M."/>
            <person name="Davaapurev B.O."/>
            <person name="Fukumoto A."/>
            <person name="Tsetseg B."/>
            <person name="Kato F."/>
            <person name="Tamura T."/>
            <person name="Batkhuu J."/>
            <person name="Anzai Y."/>
        </authorList>
    </citation>
    <scope>NUCLEOTIDE SEQUENCE [LARGE SCALE GENOMIC DNA]</scope>
    <source>
        <strain evidence="4">NUM-2625</strain>
    </source>
</reference>
<feature type="transmembrane region" description="Helical" evidence="2">
    <location>
        <begin position="200"/>
        <end position="223"/>
    </location>
</feature>
<dbReference type="Proteomes" id="UP000614996">
    <property type="component" value="Unassembled WGS sequence"/>
</dbReference>
<feature type="compositionally biased region" description="Pro residues" evidence="1">
    <location>
        <begin position="42"/>
        <end position="109"/>
    </location>
</feature>
<evidence type="ECO:0000256" key="1">
    <source>
        <dbReference type="SAM" id="MobiDB-lite"/>
    </source>
</evidence>